<feature type="non-terminal residue" evidence="1">
    <location>
        <position position="1"/>
    </location>
</feature>
<comment type="caution">
    <text evidence="1">The sequence shown here is derived from an EMBL/GenBank/DDBJ whole genome shotgun (WGS) entry which is preliminary data.</text>
</comment>
<reference evidence="1" key="1">
    <citation type="submission" date="2018-11" db="EMBL/GenBank/DDBJ databases">
        <title>The sequence and de novo assembly of Larimichthys crocea genome using PacBio and Hi-C technologies.</title>
        <authorList>
            <person name="Xu P."/>
            <person name="Chen B."/>
            <person name="Zhou Z."/>
            <person name="Ke Q."/>
            <person name="Wu Y."/>
            <person name="Bai H."/>
            <person name="Pu F."/>
        </authorList>
    </citation>
    <scope>NUCLEOTIDE SEQUENCE</scope>
    <source>
        <tissue evidence="1">Muscle</tissue>
    </source>
</reference>
<gene>
    <name evidence="1" type="ORF">E3U43_003563</name>
</gene>
<organism evidence="1 2">
    <name type="scientific">Larimichthys crocea</name>
    <name type="common">Large yellow croaker</name>
    <name type="synonym">Pseudosciaena crocea</name>
    <dbReference type="NCBI Taxonomy" id="215358"/>
    <lineage>
        <taxon>Eukaryota</taxon>
        <taxon>Metazoa</taxon>
        <taxon>Chordata</taxon>
        <taxon>Craniata</taxon>
        <taxon>Vertebrata</taxon>
        <taxon>Euteleostomi</taxon>
        <taxon>Actinopterygii</taxon>
        <taxon>Neopterygii</taxon>
        <taxon>Teleostei</taxon>
        <taxon>Neoteleostei</taxon>
        <taxon>Acanthomorphata</taxon>
        <taxon>Eupercaria</taxon>
        <taxon>Sciaenidae</taxon>
        <taxon>Larimichthys</taxon>
    </lineage>
</organism>
<proteinExistence type="predicted"/>
<dbReference type="EMBL" id="CM011678">
    <property type="protein sequence ID" value="TMS19242.1"/>
    <property type="molecule type" value="Genomic_DNA"/>
</dbReference>
<evidence type="ECO:0000313" key="1">
    <source>
        <dbReference type="EMBL" id="TMS19242.1"/>
    </source>
</evidence>
<name>A0ACD3RIR9_LARCR</name>
<keyword evidence="2" id="KW-1185">Reference proteome</keyword>
<protein>
    <submittedName>
        <fullName evidence="1">Uncharacterized protein</fullName>
    </submittedName>
</protein>
<evidence type="ECO:0000313" key="2">
    <source>
        <dbReference type="Proteomes" id="UP000793456"/>
    </source>
</evidence>
<dbReference type="Proteomes" id="UP000793456">
    <property type="component" value="Chromosome V"/>
</dbReference>
<sequence>PSVHHRQKTVVTDMCYPTEISSLMDFGTQDCSLGKVLLREEVAQLQEEVHLLRQMKDMLSKDLEETQGGCSANLLSATELRVQLGDKEQELDRAKEALQAMKADRKRLKVEKADLVSQMQQLYTTLESREEQLREFIRNYDQHRKESEDAVKALAKEKDMLEREKWDLRRQTKEATEQANILRSQMDMKENRVKELEAELTMAKQSLATLTKDVPKRHSLAMPTEPVVNGSQEWVMQADLPLTAAIRQSQQTLYHGHTTDRQVTSTHLVTGPTPSAMYKPKACGQEALLDAKRPQRDKDLPPRHEKLLQGSTQQSMEDLEDQKRKKKKEKMTLGSLSRVFARGKQRKSLDPGLFDDSDSLTQQSLSDGEEQLDRLQQAELTRNTCMSLWRAGAVQAWLEVVMGMPMYIRACSENVKSGKVLLGLTDEDLELGLGITNPIHRRKLRLAIEDYRKAEGDQGLSKASEMDHHWVATSWLSDVGLSQYSQTFQTHLVDGRVLNSLSRRDLERFLNISDQYHQTSLLLAIQLLQMLSFDKEALQARRTKCEHQDRDPIVWTCHRVMKWIRDIDLKEFADNLQGKGIHGALMALDPSFNTDAMAKALGIPSNKHMLHRHLYEEMKSLSLPHSSAEQNNEPIGSSSPVAVNRFAEERVSVRRSAKSPLRLRANSHSVERSLGFHGSCGSLPREARVQAIPRAKGSPMHTFKSVEITNGNVSSARTKRKTAYPAGMCSSRGLCGENNRRNRPSSSGGSGSGAHYALCALGVGLIALGIVMIVWTVIPLDGEAPGDSSTMSGNSTTSVNEGGDDGEDKENTKSSTVAMVLVGVGAAMLLLSICLGVKNKRSQRNTGNQQLPTGGLLLNHAAGQQEEPVPDPTTFNVPSYEEVVGSADYPVRQSNLRNSISQLPSYEDIIAAVENEGAEPTNTPTEDTPLNEPAPAPGSTCRRAPG</sequence>
<accession>A0ACD3RIR9</accession>